<dbReference type="OrthoDB" id="6195511at2"/>
<evidence type="ECO:0000256" key="1">
    <source>
        <dbReference type="SAM" id="SignalP"/>
    </source>
</evidence>
<accession>E1SMJ5</accession>
<evidence type="ECO:0000313" key="3">
    <source>
        <dbReference type="Proteomes" id="UP000006683"/>
    </source>
</evidence>
<dbReference type="eggNOG" id="COG4932">
    <property type="taxonomic scope" value="Bacteria"/>
</dbReference>
<dbReference type="HOGENOM" id="CLU_818231_0_0_6"/>
<dbReference type="GeneID" id="67180588"/>
<gene>
    <name evidence="2" type="ordered locus">Fbal_0336</name>
</gene>
<dbReference type="STRING" id="550540.Fbal_0336"/>
<dbReference type="RefSeq" id="WP_013343856.1">
    <property type="nucleotide sequence ID" value="NC_014541.1"/>
</dbReference>
<feature type="signal peptide" evidence="1">
    <location>
        <begin position="1"/>
        <end position="23"/>
    </location>
</feature>
<proteinExistence type="predicted"/>
<sequence>MRYSKLARALTLLGSALPLAAMAADPVMIDFSEGGVEGNLGTSTVMDAATGTSALGLYLDPNDNLWKPANLYRRDQTGDEGLGVCNPLEAADNGGDCPGPGGGGDINELSNQLAPEFIYLKRPEHWRWVSVYLSSLDGNDGAEFPETGQIWSDTDGNPNNGGLVLLAEFTGNDDNVEQVLDIAALGAADAPFLVLRPVDIAPDGTDTNNDFLVKAAVIEEKPKEPPMGGQGCTPGYWKQPHHFDSWVMYGPHDTFYMAFGSDLFGMDKTLLQVLSQGGGKEYAMGRHAVAALLNALSDGVSYKYSKEEVIAAVQGAHSGSYNHVKNAFEYQNEMGCPLN</sequence>
<dbReference type="KEGG" id="fbl:Fbal_0336"/>
<feature type="chain" id="PRO_5003150958" evidence="1">
    <location>
        <begin position="24"/>
        <end position="339"/>
    </location>
</feature>
<dbReference type="AlphaFoldDB" id="E1SMJ5"/>
<dbReference type="Proteomes" id="UP000006683">
    <property type="component" value="Chromosome"/>
</dbReference>
<keyword evidence="1" id="KW-0732">Signal</keyword>
<evidence type="ECO:0000313" key="2">
    <source>
        <dbReference type="EMBL" id="ADN74550.1"/>
    </source>
</evidence>
<organism evidence="2 3">
    <name type="scientific">Ferrimonas balearica (strain DSM 9799 / CCM 4581 / KCTC 23876 / PAT)</name>
    <dbReference type="NCBI Taxonomy" id="550540"/>
    <lineage>
        <taxon>Bacteria</taxon>
        <taxon>Pseudomonadati</taxon>
        <taxon>Pseudomonadota</taxon>
        <taxon>Gammaproteobacteria</taxon>
        <taxon>Alteromonadales</taxon>
        <taxon>Ferrimonadaceae</taxon>
        <taxon>Ferrimonas</taxon>
    </lineage>
</organism>
<reference evidence="2 3" key="1">
    <citation type="journal article" date="2010" name="Stand. Genomic Sci.">
        <title>Complete genome sequence of Ferrimonas balearica type strain (PAT).</title>
        <authorList>
            <person name="Nolan M."/>
            <person name="Sikorski J."/>
            <person name="Davenport K."/>
            <person name="Lucas S."/>
            <person name="Glavina Del Rio T."/>
            <person name="Tice H."/>
            <person name="Cheng J."/>
            <person name="Goodwin L."/>
            <person name="Pitluck S."/>
            <person name="Liolios K."/>
            <person name="Ivanova N."/>
            <person name="Mavromatis K."/>
            <person name="Ovchinnikova G."/>
            <person name="Pati A."/>
            <person name="Chen A."/>
            <person name="Palaniappan K."/>
            <person name="Land M."/>
            <person name="Hauser L."/>
            <person name="Chang Y."/>
            <person name="Jeffries C."/>
            <person name="Tapia R."/>
            <person name="Brettin T."/>
            <person name="Detter J."/>
            <person name="Han C."/>
            <person name="Yasawong M."/>
            <person name="Rohde M."/>
            <person name="Tindall B."/>
            <person name="Goker M."/>
            <person name="Woyke T."/>
            <person name="Bristow J."/>
            <person name="Eisen J."/>
            <person name="Markowitz V."/>
            <person name="Hugenholtz P."/>
            <person name="Kyrpides N."/>
            <person name="Klenk H."/>
            <person name="Lapidus A."/>
        </authorList>
    </citation>
    <scope>NUCLEOTIDE SEQUENCE [LARGE SCALE GENOMIC DNA]</scope>
    <source>
        <strain evidence="3">DSM 9799 / CCM 4581 / KCTC 23876 / PAT</strain>
    </source>
</reference>
<keyword evidence="3" id="KW-1185">Reference proteome</keyword>
<dbReference type="EMBL" id="CP002209">
    <property type="protein sequence ID" value="ADN74550.1"/>
    <property type="molecule type" value="Genomic_DNA"/>
</dbReference>
<protein>
    <submittedName>
        <fullName evidence="2">Uncharacterized protein</fullName>
    </submittedName>
</protein>
<name>E1SMJ5_FERBD</name>